<evidence type="ECO:0000256" key="3">
    <source>
        <dbReference type="ARBA" id="ARBA00022801"/>
    </source>
</evidence>
<keyword evidence="2" id="KW-0547">Nucleotide-binding</keyword>
<gene>
    <name evidence="9" type="ORF">I6N95_08235</name>
</gene>
<evidence type="ECO:0000313" key="9">
    <source>
        <dbReference type="EMBL" id="MBP1040988.1"/>
    </source>
</evidence>
<evidence type="ECO:0000313" key="10">
    <source>
        <dbReference type="Proteomes" id="UP000674938"/>
    </source>
</evidence>
<name>A0A940PDU4_9ENTE</name>
<keyword evidence="10" id="KW-1185">Reference proteome</keyword>
<dbReference type="InterPro" id="IPR041679">
    <property type="entry name" value="DNA2/NAM7-like_C"/>
</dbReference>
<dbReference type="PANTHER" id="PTHR43788">
    <property type="entry name" value="DNA2/NAM7 HELICASE FAMILY MEMBER"/>
    <property type="match status" value="1"/>
</dbReference>
<keyword evidence="5 9" id="KW-0067">ATP-binding</keyword>
<dbReference type="Gene3D" id="3.40.50.300">
    <property type="entry name" value="P-loop containing nucleotide triphosphate hydrolases"/>
    <property type="match status" value="3"/>
</dbReference>
<organism evidence="9 10">
    <name type="scientific">Vagococcus allomyrinae</name>
    <dbReference type="NCBI Taxonomy" id="2794353"/>
    <lineage>
        <taxon>Bacteria</taxon>
        <taxon>Bacillati</taxon>
        <taxon>Bacillota</taxon>
        <taxon>Bacilli</taxon>
        <taxon>Lactobacillales</taxon>
        <taxon>Enterococcaceae</taxon>
        <taxon>Vagococcus</taxon>
    </lineage>
</organism>
<dbReference type="EMBL" id="JAEEGA010000004">
    <property type="protein sequence ID" value="MBP1040988.1"/>
    <property type="molecule type" value="Genomic_DNA"/>
</dbReference>
<dbReference type="InterPro" id="IPR050534">
    <property type="entry name" value="Coronavir_polyprotein_1ab"/>
</dbReference>
<protein>
    <submittedName>
        <fullName evidence="9">ATP-binding protein</fullName>
    </submittedName>
</protein>
<dbReference type="GO" id="GO:0043139">
    <property type="term" value="F:5'-3' DNA helicase activity"/>
    <property type="evidence" value="ECO:0007669"/>
    <property type="project" value="TreeGrafter"/>
</dbReference>
<dbReference type="AlphaFoldDB" id="A0A940PDU4"/>
<evidence type="ECO:0000259" key="7">
    <source>
        <dbReference type="Pfam" id="PF13086"/>
    </source>
</evidence>
<evidence type="ECO:0000256" key="6">
    <source>
        <dbReference type="SAM" id="Coils"/>
    </source>
</evidence>
<dbReference type="RefSeq" id="WP_209526597.1">
    <property type="nucleotide sequence ID" value="NZ_JAEEGA010000004.1"/>
</dbReference>
<dbReference type="Pfam" id="PF13087">
    <property type="entry name" value="AAA_12"/>
    <property type="match status" value="1"/>
</dbReference>
<dbReference type="PANTHER" id="PTHR43788:SF8">
    <property type="entry name" value="DNA-BINDING PROTEIN SMUBP-2"/>
    <property type="match status" value="1"/>
</dbReference>
<evidence type="ECO:0000256" key="1">
    <source>
        <dbReference type="ARBA" id="ARBA00007913"/>
    </source>
</evidence>
<feature type="domain" description="DNA2/NAM7 helicase helicase" evidence="7">
    <location>
        <begin position="260"/>
        <end position="768"/>
    </location>
</feature>
<reference evidence="9" key="1">
    <citation type="submission" date="2020-12" db="EMBL/GenBank/DDBJ databases">
        <title>Vagococcus allomyrinae sp. nov. and Enterococcus lavae sp. nov., isolated from the larvae of Allomyrina dichotoma.</title>
        <authorList>
            <person name="Lee S.D."/>
        </authorList>
    </citation>
    <scope>NUCLEOTIDE SEQUENCE</scope>
    <source>
        <strain evidence="9">BWB3-3</strain>
    </source>
</reference>
<dbReference type="SUPFAM" id="SSF52540">
    <property type="entry name" value="P-loop containing nucleoside triphosphate hydrolases"/>
    <property type="match status" value="1"/>
</dbReference>
<proteinExistence type="inferred from homology"/>
<dbReference type="InterPro" id="IPR027417">
    <property type="entry name" value="P-loop_NTPase"/>
</dbReference>
<feature type="coiled-coil region" evidence="6">
    <location>
        <begin position="499"/>
        <end position="533"/>
    </location>
</feature>
<keyword evidence="6" id="KW-0175">Coiled coil</keyword>
<feature type="coiled-coil region" evidence="6">
    <location>
        <begin position="558"/>
        <end position="592"/>
    </location>
</feature>
<comment type="caution">
    <text evidence="9">The sequence shown here is derived from an EMBL/GenBank/DDBJ whole genome shotgun (WGS) entry which is preliminary data.</text>
</comment>
<evidence type="ECO:0000259" key="8">
    <source>
        <dbReference type="Pfam" id="PF13087"/>
    </source>
</evidence>
<dbReference type="Proteomes" id="UP000674938">
    <property type="component" value="Unassembled WGS sequence"/>
</dbReference>
<dbReference type="Pfam" id="PF13086">
    <property type="entry name" value="AAA_11"/>
    <property type="match status" value="1"/>
</dbReference>
<evidence type="ECO:0000256" key="5">
    <source>
        <dbReference type="ARBA" id="ARBA00022840"/>
    </source>
</evidence>
<keyword evidence="3" id="KW-0378">Hydrolase</keyword>
<dbReference type="GO" id="GO:0016787">
    <property type="term" value="F:hydrolase activity"/>
    <property type="evidence" value="ECO:0007669"/>
    <property type="project" value="UniProtKB-KW"/>
</dbReference>
<dbReference type="GO" id="GO:0005524">
    <property type="term" value="F:ATP binding"/>
    <property type="evidence" value="ECO:0007669"/>
    <property type="project" value="UniProtKB-KW"/>
</dbReference>
<comment type="similarity">
    <text evidence="1">Belongs to the DNA2/NAM7 helicase family.</text>
</comment>
<sequence>MKEQAKRVIESWLVIEYLSTGKLPYSDEQKPLFEGSKTSLNSFSQIKKGNKSFIYFGIYRSYQMAEIIRRFFKDESEIYNEDTSLNYSLSIQINDEGKYIENSIFIPKIQFLLKEIFSSSFSNASLERLNKAMQRALDTLEVEMQLIFSQGVTSEALDMTQKLIKLHFGLESLLDREIFTLQNRSSKNEPIEVNSLIVSDLETVLMSEELSPALEKYINGEETFKTIDENRDLITQLLDIEKLPAGRWPSNNNFKLSLMQQVAVNSIINEKKDIFSVNGPPGTGKTTLLKDVFANLIIERAQNMASFADPTEAKERTGSFDLKGFKVHTYQLAERIKGFGIVVASSNNGAVENISKDLPKNKEIIHENDHVAEDEIGFSEMIKDVNLFPEYVNYMFDGETKSKPTNSFDNYWGLFSAPLGKQTNISKIFDVLLTNFQLEDGSEELSLYNQLKKERFVQENWDQACQKFIDIQQQISTEKDIIKEHAETVVKQEKLNIQLADYAQALVLIAEKLKRLEELIATNEDKITKIDQKKALLPKIAWYKRLLRQVTGKNDPIIEEYNKQILTLLNENEDTEEQSQKLKSDRETFSQKQASLTKEFSLSEGRLAELTEHFDKDEYQLFNDEMWQTENYDKRQLSVPWLTKRLNYLRGSYFIQALKLHKLFNQANAPIFFSAFTIINRRRELNLNNQEERELLRESWSIFHLMIPVVSTTFASLGNMYRGMGMGSLDYLFIDEAGQATPQAAVGGIWRAKHVIAVGDPSQIEPVVSLEDSLFKTVQDAYALEEKYLSKTTSVQSLADRANQYGMMKPNGERVGVPLWVHRRCLNPMFHVSNDISYDGKMVQGATPEAANKGRIVWLDVKGEVKNKQYVEEQAQALLKQIIDSSHLRNIYVISPFKAVVEQTKAYINKHASDFTKVSSQEVKAWSKTSVGTVHTFQGKEEDTVYFICGTDEKTEGAANWSCQKANLLNVAITRAKKEFIIIGDYSRFKHKSYYQTVAKYSNLERLENGVRK</sequence>
<evidence type="ECO:0000256" key="2">
    <source>
        <dbReference type="ARBA" id="ARBA00022741"/>
    </source>
</evidence>
<keyword evidence="4" id="KW-0347">Helicase</keyword>
<feature type="domain" description="DNA2/NAM7 helicase-like C-terminal" evidence="8">
    <location>
        <begin position="868"/>
        <end position="985"/>
    </location>
</feature>
<evidence type="ECO:0000256" key="4">
    <source>
        <dbReference type="ARBA" id="ARBA00022806"/>
    </source>
</evidence>
<dbReference type="InterPro" id="IPR041677">
    <property type="entry name" value="DNA2/NAM7_AAA_11"/>
</dbReference>
<accession>A0A940PDU4</accession>